<dbReference type="GO" id="GO:0000287">
    <property type="term" value="F:magnesium ion binding"/>
    <property type="evidence" value="ECO:0007669"/>
    <property type="project" value="UniProtKB-UniRule"/>
</dbReference>
<evidence type="ECO:0000256" key="3">
    <source>
        <dbReference type="ARBA" id="ARBA00011245"/>
    </source>
</evidence>
<evidence type="ECO:0000256" key="9">
    <source>
        <dbReference type="ARBA" id="ARBA00022842"/>
    </source>
</evidence>
<dbReference type="Gene3D" id="3.10.450.50">
    <property type="match status" value="1"/>
</dbReference>
<feature type="binding site" evidence="10">
    <location>
        <position position="43"/>
    </location>
    <ligand>
        <name>Mg(2+)</name>
        <dbReference type="ChEBI" id="CHEBI:18420"/>
        <label>1</label>
    </ligand>
</feature>
<dbReference type="SUPFAM" id="SSF54427">
    <property type="entry name" value="NTF2-like"/>
    <property type="match status" value="1"/>
</dbReference>
<evidence type="ECO:0000313" key="14">
    <source>
        <dbReference type="Proteomes" id="UP000824190"/>
    </source>
</evidence>
<protein>
    <recommendedName>
        <fullName evidence="4 10">Ribonuclease H</fullName>
        <shortName evidence="10">RNase H</shortName>
        <ecNumber evidence="4 10">3.1.26.4</ecNumber>
    </recommendedName>
</protein>
<evidence type="ECO:0000256" key="6">
    <source>
        <dbReference type="ARBA" id="ARBA00022723"/>
    </source>
</evidence>
<feature type="domain" description="RNase H type-1" evidence="12">
    <location>
        <begin position="1"/>
        <end position="142"/>
    </location>
</feature>
<comment type="catalytic activity">
    <reaction evidence="1 10">
        <text>Endonucleolytic cleavage to 5'-phosphomonoester.</text>
        <dbReference type="EC" id="3.1.26.4"/>
    </reaction>
</comment>
<evidence type="ECO:0000259" key="12">
    <source>
        <dbReference type="PROSITE" id="PS50879"/>
    </source>
</evidence>
<dbReference type="InterPro" id="IPR050092">
    <property type="entry name" value="RNase_H"/>
</dbReference>
<dbReference type="AlphaFoldDB" id="A0A9D1RNG0"/>
<feature type="binding site" evidence="10">
    <location>
        <position position="8"/>
    </location>
    <ligand>
        <name>Mg(2+)</name>
        <dbReference type="ChEBI" id="CHEBI:18420"/>
        <label>2</label>
    </ligand>
</feature>
<dbReference type="InterPro" id="IPR022892">
    <property type="entry name" value="RNaseHI"/>
</dbReference>
<evidence type="ECO:0000256" key="8">
    <source>
        <dbReference type="ARBA" id="ARBA00022801"/>
    </source>
</evidence>
<feature type="compositionally biased region" description="Acidic residues" evidence="11">
    <location>
        <begin position="175"/>
        <end position="191"/>
    </location>
</feature>
<reference evidence="13" key="2">
    <citation type="submission" date="2021-04" db="EMBL/GenBank/DDBJ databases">
        <authorList>
            <person name="Gilroy R."/>
        </authorList>
    </citation>
    <scope>NUCLEOTIDE SEQUENCE</scope>
    <source>
        <strain evidence="13">CHK32-1732</strain>
    </source>
</reference>
<comment type="function">
    <text evidence="10">Endonuclease that specifically degrades the RNA of RNA-DNA hybrids.</text>
</comment>
<evidence type="ECO:0000256" key="10">
    <source>
        <dbReference type="HAMAP-Rule" id="MF_00042"/>
    </source>
</evidence>
<dbReference type="PROSITE" id="PS50879">
    <property type="entry name" value="RNASE_H_1"/>
    <property type="match status" value="1"/>
</dbReference>
<dbReference type="GO" id="GO:0004523">
    <property type="term" value="F:RNA-DNA hybrid ribonuclease activity"/>
    <property type="evidence" value="ECO:0007669"/>
    <property type="project" value="UniProtKB-UniRule"/>
</dbReference>
<comment type="subunit">
    <text evidence="3 10">Monomer.</text>
</comment>
<gene>
    <name evidence="10" type="primary">rnhA</name>
    <name evidence="13" type="ORF">H9870_03255</name>
</gene>
<dbReference type="InterPro" id="IPR036397">
    <property type="entry name" value="RNaseH_sf"/>
</dbReference>
<dbReference type="HAMAP" id="MF_00042">
    <property type="entry name" value="RNase_H"/>
    <property type="match status" value="1"/>
</dbReference>
<keyword evidence="6 10" id="KW-0479">Metal-binding</keyword>
<evidence type="ECO:0000256" key="5">
    <source>
        <dbReference type="ARBA" id="ARBA00022722"/>
    </source>
</evidence>
<dbReference type="InterPro" id="IPR012337">
    <property type="entry name" value="RNaseH-like_sf"/>
</dbReference>
<dbReference type="PANTHER" id="PTHR10642">
    <property type="entry name" value="RIBONUCLEASE H1"/>
    <property type="match status" value="1"/>
</dbReference>
<proteinExistence type="inferred from homology"/>
<comment type="caution">
    <text evidence="13">The sequence shown here is derived from an EMBL/GenBank/DDBJ whole genome shotgun (WGS) entry which is preliminary data.</text>
</comment>
<evidence type="ECO:0000256" key="11">
    <source>
        <dbReference type="SAM" id="MobiDB-lite"/>
    </source>
</evidence>
<dbReference type="EC" id="3.1.26.4" evidence="4 10"/>
<evidence type="ECO:0000256" key="7">
    <source>
        <dbReference type="ARBA" id="ARBA00022759"/>
    </source>
</evidence>
<dbReference type="EMBL" id="DXGC01000031">
    <property type="protein sequence ID" value="HIW90665.1"/>
    <property type="molecule type" value="Genomic_DNA"/>
</dbReference>
<accession>A0A9D1RNG0</accession>
<keyword evidence="10" id="KW-0963">Cytoplasm</keyword>
<dbReference type="Pfam" id="PF00075">
    <property type="entry name" value="RNase_H"/>
    <property type="match status" value="1"/>
</dbReference>
<name>A0A9D1RNG0_9CORY</name>
<keyword evidence="9 10" id="KW-0460">Magnesium</keyword>
<evidence type="ECO:0000256" key="1">
    <source>
        <dbReference type="ARBA" id="ARBA00000077"/>
    </source>
</evidence>
<dbReference type="InterPro" id="IPR027843">
    <property type="entry name" value="DUF4440"/>
</dbReference>
<comment type="cofactor">
    <cofactor evidence="10">
        <name>Mg(2+)</name>
        <dbReference type="ChEBI" id="CHEBI:18420"/>
    </cofactor>
    <text evidence="10">Binds 1 Mg(2+) ion per subunit. May bind a second metal ion at a regulatory site, or after substrate binding.</text>
</comment>
<dbReference type="GO" id="GO:0003676">
    <property type="term" value="F:nucleic acid binding"/>
    <property type="evidence" value="ECO:0007669"/>
    <property type="project" value="InterPro"/>
</dbReference>
<evidence type="ECO:0000256" key="2">
    <source>
        <dbReference type="ARBA" id="ARBA00005300"/>
    </source>
</evidence>
<dbReference type="CDD" id="cd09278">
    <property type="entry name" value="RNase_HI_prokaryote_like"/>
    <property type="match status" value="1"/>
</dbReference>
<keyword evidence="5 10" id="KW-0540">Nuclease</keyword>
<dbReference type="GO" id="GO:0005737">
    <property type="term" value="C:cytoplasm"/>
    <property type="evidence" value="ECO:0007669"/>
    <property type="project" value="UniProtKB-SubCell"/>
</dbReference>
<dbReference type="InterPro" id="IPR002156">
    <property type="entry name" value="RNaseH_domain"/>
</dbReference>
<dbReference type="InterPro" id="IPR032710">
    <property type="entry name" value="NTF2-like_dom_sf"/>
</dbReference>
<dbReference type="Pfam" id="PF14534">
    <property type="entry name" value="DUF4440"/>
    <property type="match status" value="1"/>
</dbReference>
<feature type="region of interest" description="Disordered" evidence="11">
    <location>
        <begin position="127"/>
        <end position="199"/>
    </location>
</feature>
<feature type="compositionally biased region" description="Low complexity" evidence="11">
    <location>
        <begin position="162"/>
        <end position="174"/>
    </location>
</feature>
<feature type="binding site" evidence="10">
    <location>
        <position position="8"/>
    </location>
    <ligand>
        <name>Mg(2+)</name>
        <dbReference type="ChEBI" id="CHEBI:18420"/>
        <label>1</label>
    </ligand>
</feature>
<dbReference type="Gene3D" id="3.30.420.10">
    <property type="entry name" value="Ribonuclease H-like superfamily/Ribonuclease H"/>
    <property type="match status" value="1"/>
</dbReference>
<keyword evidence="8 10" id="KW-0378">Hydrolase</keyword>
<dbReference type="PANTHER" id="PTHR10642:SF26">
    <property type="entry name" value="RIBONUCLEASE H1"/>
    <property type="match status" value="1"/>
</dbReference>
<evidence type="ECO:0000313" key="13">
    <source>
        <dbReference type="EMBL" id="HIW90665.1"/>
    </source>
</evidence>
<comment type="similarity">
    <text evidence="2 10">Belongs to the RNase H family.</text>
</comment>
<dbReference type="GO" id="GO:0043137">
    <property type="term" value="P:DNA replication, removal of RNA primer"/>
    <property type="evidence" value="ECO:0007669"/>
    <property type="project" value="TreeGrafter"/>
</dbReference>
<dbReference type="Proteomes" id="UP000824190">
    <property type="component" value="Unassembled WGS sequence"/>
</dbReference>
<comment type="subcellular location">
    <subcellularLocation>
        <location evidence="10">Cytoplasm</location>
    </subcellularLocation>
</comment>
<evidence type="ECO:0000256" key="4">
    <source>
        <dbReference type="ARBA" id="ARBA00012180"/>
    </source>
</evidence>
<dbReference type="SUPFAM" id="SSF53098">
    <property type="entry name" value="Ribonuclease H-like"/>
    <property type="match status" value="1"/>
</dbReference>
<reference evidence="13" key="1">
    <citation type="journal article" date="2021" name="PeerJ">
        <title>Extensive microbial diversity within the chicken gut microbiome revealed by metagenomics and culture.</title>
        <authorList>
            <person name="Gilroy R."/>
            <person name="Ravi A."/>
            <person name="Getino M."/>
            <person name="Pursley I."/>
            <person name="Horton D.L."/>
            <person name="Alikhan N.F."/>
            <person name="Baker D."/>
            <person name="Gharbi K."/>
            <person name="Hall N."/>
            <person name="Watson M."/>
            <person name="Adriaenssens E.M."/>
            <person name="Foster-Nyarko E."/>
            <person name="Jarju S."/>
            <person name="Secka A."/>
            <person name="Antonio M."/>
            <person name="Oren A."/>
            <person name="Chaudhuri R.R."/>
            <person name="La Ragione R."/>
            <person name="Hildebrand F."/>
            <person name="Pallen M.J."/>
        </authorList>
    </citation>
    <scope>NUCLEOTIDE SEQUENCE</scope>
    <source>
        <strain evidence="13">CHK32-1732</strain>
    </source>
</reference>
<keyword evidence="7 10" id="KW-0255">Endonuclease</keyword>
<feature type="binding site" evidence="10">
    <location>
        <position position="70"/>
    </location>
    <ligand>
        <name>Mg(2+)</name>
        <dbReference type="ChEBI" id="CHEBI:18420"/>
        <label>1</label>
    </ligand>
</feature>
<organism evidence="13 14">
    <name type="scientific">Candidatus Corynebacterium avicola</name>
    <dbReference type="NCBI Taxonomy" id="2838527"/>
    <lineage>
        <taxon>Bacteria</taxon>
        <taxon>Bacillati</taxon>
        <taxon>Actinomycetota</taxon>
        <taxon>Actinomycetes</taxon>
        <taxon>Mycobacteriales</taxon>
        <taxon>Corynebacteriaceae</taxon>
        <taxon>Corynebacterium</taxon>
    </lineage>
</organism>
<feature type="binding site" evidence="10">
    <location>
        <position position="134"/>
    </location>
    <ligand>
        <name>Mg(2+)</name>
        <dbReference type="ChEBI" id="CHEBI:18420"/>
        <label>2</label>
    </ligand>
</feature>
<sequence length="310" mass="32495">MTITAAADGSALGNPGPAGWAWYIDDDTWRAGGWPHGTNNMGELKAVLDLLETTGADPATTDEPLVVLCDSQYVINSVTKWMHGWKKKGWKKRDGKPVQNVDLMKAIDAALTGRDVTFQWVKGHAGHPMNEAADSRANAAATAHSQGTSPDAGPGLGDGRVAAASGAAAAAESPSDSDTDTDTDNDNDNDNDNTGASDLASRCADREIALYTDEVRGDHDKAGALLHPELRATEANGEVLDRAGFLAALAPLRGFNKVEVGDVVADEVSPGVVLVTSTTTGPYGRTARSSLWLTTSGEPTLRHHQVTQVS</sequence>